<comment type="caution">
    <text evidence="2">The sequence shown here is derived from an EMBL/GenBank/DDBJ whole genome shotgun (WGS) entry which is preliminary data.</text>
</comment>
<dbReference type="SUPFAM" id="SSF111418">
    <property type="entry name" value="Hormone receptor domain"/>
    <property type="match status" value="1"/>
</dbReference>
<sequence length="85" mass="9804">MLFFKHLDEQGWCIQSFDGVLCWESAPPDTIKHMPCPNYIQGSNPENFAERHCLRNGSWAFNHRTGQHETNYSLCGFTAMPVSRN</sequence>
<accession>A0A443QXI2</accession>
<evidence type="ECO:0000313" key="2">
    <source>
        <dbReference type="EMBL" id="RWS07703.1"/>
    </source>
</evidence>
<keyword evidence="3" id="KW-1185">Reference proteome</keyword>
<dbReference type="Gene3D" id="4.10.1240.10">
    <property type="entry name" value="GPCR, family 2, extracellular hormone receptor domain"/>
    <property type="match status" value="1"/>
</dbReference>
<evidence type="ECO:0000259" key="1">
    <source>
        <dbReference type="PROSITE" id="PS50227"/>
    </source>
</evidence>
<dbReference type="GO" id="GO:0008528">
    <property type="term" value="F:G protein-coupled peptide receptor activity"/>
    <property type="evidence" value="ECO:0007669"/>
    <property type="project" value="TreeGrafter"/>
</dbReference>
<dbReference type="AlphaFoldDB" id="A0A443QXI2"/>
<dbReference type="PANTHER" id="PTHR45620">
    <property type="entry name" value="PDF RECEPTOR-LIKE PROTEIN-RELATED"/>
    <property type="match status" value="1"/>
</dbReference>
<dbReference type="GO" id="GO:0005886">
    <property type="term" value="C:plasma membrane"/>
    <property type="evidence" value="ECO:0007669"/>
    <property type="project" value="TreeGrafter"/>
</dbReference>
<dbReference type="InterPro" id="IPR036445">
    <property type="entry name" value="GPCR_2_extracell_dom_sf"/>
</dbReference>
<dbReference type="InterPro" id="IPR001879">
    <property type="entry name" value="GPCR_2_extracellular_dom"/>
</dbReference>
<dbReference type="OrthoDB" id="6495138at2759"/>
<keyword evidence="2" id="KW-0675">Receptor</keyword>
<organism evidence="2 3">
    <name type="scientific">Dinothrombium tinctorium</name>
    <dbReference type="NCBI Taxonomy" id="1965070"/>
    <lineage>
        <taxon>Eukaryota</taxon>
        <taxon>Metazoa</taxon>
        <taxon>Ecdysozoa</taxon>
        <taxon>Arthropoda</taxon>
        <taxon>Chelicerata</taxon>
        <taxon>Arachnida</taxon>
        <taxon>Acari</taxon>
        <taxon>Acariformes</taxon>
        <taxon>Trombidiformes</taxon>
        <taxon>Prostigmata</taxon>
        <taxon>Anystina</taxon>
        <taxon>Parasitengona</taxon>
        <taxon>Trombidioidea</taxon>
        <taxon>Trombidiidae</taxon>
        <taxon>Dinothrombium</taxon>
    </lineage>
</organism>
<evidence type="ECO:0000313" key="3">
    <source>
        <dbReference type="Proteomes" id="UP000285301"/>
    </source>
</evidence>
<dbReference type="STRING" id="1965070.A0A443QXI2"/>
<dbReference type="PANTHER" id="PTHR45620:SF1">
    <property type="entry name" value="G-PROTEIN COUPLED RECEPTORS FAMILY 2 PROFILE 2 DOMAIN-CONTAINING PROTEIN"/>
    <property type="match status" value="1"/>
</dbReference>
<dbReference type="Proteomes" id="UP000285301">
    <property type="component" value="Unassembled WGS sequence"/>
</dbReference>
<dbReference type="EMBL" id="NCKU01003347">
    <property type="protein sequence ID" value="RWS07703.1"/>
    <property type="molecule type" value="Genomic_DNA"/>
</dbReference>
<dbReference type="PROSITE" id="PS00649">
    <property type="entry name" value="G_PROTEIN_RECEP_F2_1"/>
    <property type="match status" value="1"/>
</dbReference>
<protein>
    <submittedName>
        <fullName evidence="2">Secretin receptor-like isoform X4</fullName>
    </submittedName>
</protein>
<dbReference type="PROSITE" id="PS50227">
    <property type="entry name" value="G_PROTEIN_RECEP_F2_3"/>
    <property type="match status" value="1"/>
</dbReference>
<dbReference type="GO" id="GO:0017046">
    <property type="term" value="F:peptide hormone binding"/>
    <property type="evidence" value="ECO:0007669"/>
    <property type="project" value="TreeGrafter"/>
</dbReference>
<dbReference type="SMART" id="SM00008">
    <property type="entry name" value="HormR"/>
    <property type="match status" value="1"/>
</dbReference>
<gene>
    <name evidence="2" type="ORF">B4U79_18199</name>
</gene>
<reference evidence="2 3" key="1">
    <citation type="journal article" date="2018" name="Gigascience">
        <title>Genomes of trombidid mites reveal novel predicted allergens and laterally-transferred genes associated with secondary metabolism.</title>
        <authorList>
            <person name="Dong X."/>
            <person name="Chaisiri K."/>
            <person name="Xia D."/>
            <person name="Armstrong S.D."/>
            <person name="Fang Y."/>
            <person name="Donnelly M.J."/>
            <person name="Kadowaki T."/>
            <person name="McGarry J.W."/>
            <person name="Darby A.C."/>
            <person name="Makepeace B.L."/>
        </authorList>
    </citation>
    <scope>NUCLEOTIDE SEQUENCE [LARGE SCALE GENOMIC DNA]</scope>
    <source>
        <strain evidence="2">UoL-WK</strain>
    </source>
</reference>
<proteinExistence type="predicted"/>
<feature type="domain" description="G-protein coupled receptors family 2 profile 1" evidence="1">
    <location>
        <begin position="13"/>
        <end position="79"/>
    </location>
</feature>
<dbReference type="InterPro" id="IPR017983">
    <property type="entry name" value="GPCR_2_secretin-like_CS"/>
</dbReference>
<dbReference type="InterPro" id="IPR050332">
    <property type="entry name" value="GPCR_2"/>
</dbReference>
<name>A0A443QXI2_9ACAR</name>
<dbReference type="Pfam" id="PF02793">
    <property type="entry name" value="HRM"/>
    <property type="match status" value="1"/>
</dbReference>
<dbReference type="GO" id="GO:0007188">
    <property type="term" value="P:adenylate cyclase-modulating G protein-coupled receptor signaling pathway"/>
    <property type="evidence" value="ECO:0007669"/>
    <property type="project" value="TreeGrafter"/>
</dbReference>